<keyword evidence="1" id="KW-0472">Membrane</keyword>
<dbReference type="Proteomes" id="UP000600307">
    <property type="component" value="Unassembled WGS sequence"/>
</dbReference>
<organism evidence="2 3">
    <name type="scientific">Rahnella victoriana</name>
    <dbReference type="NCBI Taxonomy" id="1510570"/>
    <lineage>
        <taxon>Bacteria</taxon>
        <taxon>Pseudomonadati</taxon>
        <taxon>Pseudomonadota</taxon>
        <taxon>Gammaproteobacteria</taxon>
        <taxon>Enterobacterales</taxon>
        <taxon>Yersiniaceae</taxon>
        <taxon>Rahnella</taxon>
    </lineage>
</organism>
<proteinExistence type="predicted"/>
<keyword evidence="3" id="KW-1185">Reference proteome</keyword>
<sequence>MENETDERLVNYTSCLRSEFKDLDRLEGCFNSLDIYIENRSKKIKDYDEMIHSGSQEESSAKVSKRVFIEETRLSIIRARKYLKQVQAEINSFPAPPELPPTKPLIKISGIVEELSVKKVIGYFDFSEYSTEKVRAEEKIKRDNEGASLLLLLQFFAGDAPHARFNDGKRKESQCIYVKGKVNGKLFSGWLKQTNIQVGDYVEMAAMPEDDGFKIYAAAKPQLETISVTTGCYAGKNRFSIRYVIKGTGIFFFFMVFIYASFASLSLEEWGYAVLIYLSLTGGFSFFLFRGLNNDARAPGDLFERICAVLNIPNGNTLDLDKFTREKIKEKQIKGEWITPEKGIVSRPQIIIQGGFDVYYYPVKYNLN</sequence>
<keyword evidence="1" id="KW-1133">Transmembrane helix</keyword>
<protein>
    <submittedName>
        <fullName evidence="2">Uncharacterized protein</fullName>
    </submittedName>
</protein>
<feature type="transmembrane region" description="Helical" evidence="1">
    <location>
        <begin position="270"/>
        <end position="289"/>
    </location>
</feature>
<reference evidence="2 3" key="1">
    <citation type="submission" date="2020-11" db="EMBL/GenBank/DDBJ databases">
        <title>Taxonomic investigation of Rahnella spp.</title>
        <authorList>
            <person name="Lee S.D."/>
        </authorList>
    </citation>
    <scope>NUCLEOTIDE SEQUENCE [LARGE SCALE GENOMIC DNA]</scope>
    <source>
        <strain evidence="2 3">SAP-10</strain>
    </source>
</reference>
<keyword evidence="1" id="KW-0812">Transmembrane</keyword>
<accession>A0ABS0DWA3</accession>
<dbReference type="NCBIfam" id="NF041560">
    <property type="entry name" value="T6SS_Burk_ExIF"/>
    <property type="match status" value="1"/>
</dbReference>
<dbReference type="InterPro" id="IPR048130">
    <property type="entry name" value="T6SS_ExIF-like"/>
</dbReference>
<feature type="transmembrane region" description="Helical" evidence="1">
    <location>
        <begin position="243"/>
        <end position="264"/>
    </location>
</feature>
<gene>
    <name evidence="2" type="ORF">IV431_21630</name>
</gene>
<evidence type="ECO:0000313" key="2">
    <source>
        <dbReference type="EMBL" id="MBF7958160.1"/>
    </source>
</evidence>
<dbReference type="EMBL" id="JADOBH010000006">
    <property type="protein sequence ID" value="MBF7958160.1"/>
    <property type="molecule type" value="Genomic_DNA"/>
</dbReference>
<dbReference type="RefSeq" id="WP_195818049.1">
    <property type="nucleotide sequence ID" value="NZ_JADOBH010000006.1"/>
</dbReference>
<evidence type="ECO:0000313" key="3">
    <source>
        <dbReference type="Proteomes" id="UP000600307"/>
    </source>
</evidence>
<comment type="caution">
    <text evidence="2">The sequence shown here is derived from an EMBL/GenBank/DDBJ whole genome shotgun (WGS) entry which is preliminary data.</text>
</comment>
<evidence type="ECO:0000256" key="1">
    <source>
        <dbReference type="SAM" id="Phobius"/>
    </source>
</evidence>
<name>A0ABS0DWA3_9GAMM</name>